<comment type="subcellular location">
    <subcellularLocation>
        <location evidence="1">Secreted</location>
    </subcellularLocation>
</comment>
<name>A0AAN9ZJQ5_9ORTH</name>
<sequence>MAAARRRCVRAPLLRLAAAAVAAAAGLLFCLAAGAPQSPPPQTPLLLSQRQRPVQPTTSTTPLPDNVQQSSWAPCECAPGPCVCVMYYLCNLATNSVYIYGEDVLDERFGGDDKVPSCPTILEHCCRIPPKEETEDGGVAVRPPLPPAGPVVGAPDPQPQPQPQPQPEPPVGPPAPTPSQPPHVNVNPPREGEVSTRWECGVRRTDFALLDTWARVDDKESDEVSFAEFPWTLVVIQNADEKWLGGASLVSPRIALTAAHSVHGDKLTNNRPLNPEELRVRAGEWNAASTDEPLAHQERQVAQVVVHPRFTRRALLHDAALLVLEVPFDAALHVAPICLPPYGASFDGRRCIATGWGTDAPGKNGALRQLLRRVELPVVPRDECEERLRTTRLGVFYHLHDSFMCAGAENGKDTCKGDGGGPLVCQSTDDPRRYEQAGIVSWGIGCSDPNIPSVYTDVAKMRPWLDEQMQLLDPQGR</sequence>
<evidence type="ECO:0000256" key="1">
    <source>
        <dbReference type="ARBA" id="ARBA00004613"/>
    </source>
</evidence>
<dbReference type="PROSITE" id="PS50240">
    <property type="entry name" value="TRYPSIN_DOM"/>
    <property type="match status" value="1"/>
</dbReference>
<feature type="region of interest" description="Disordered" evidence="6">
    <location>
        <begin position="41"/>
        <end position="66"/>
    </location>
</feature>
<reference evidence="8 9" key="1">
    <citation type="submission" date="2024-03" db="EMBL/GenBank/DDBJ databases">
        <title>The genome assembly and annotation of the cricket Gryllus longicercus Weissman &amp; Gray.</title>
        <authorList>
            <person name="Szrajer S."/>
            <person name="Gray D."/>
            <person name="Ylla G."/>
        </authorList>
    </citation>
    <scope>NUCLEOTIDE SEQUENCE [LARGE SCALE GENOMIC DNA]</scope>
    <source>
        <strain evidence="8">DAG 2021-001</strain>
        <tissue evidence="8">Whole body minus gut</tissue>
    </source>
</reference>
<feature type="region of interest" description="Disordered" evidence="6">
    <location>
        <begin position="132"/>
        <end position="196"/>
    </location>
</feature>
<keyword evidence="3" id="KW-1015">Disulfide bond</keyword>
<dbReference type="SMART" id="SM00020">
    <property type="entry name" value="Tryp_SPc"/>
    <property type="match status" value="1"/>
</dbReference>
<dbReference type="Gene3D" id="2.40.10.10">
    <property type="entry name" value="Trypsin-like serine proteases"/>
    <property type="match status" value="1"/>
</dbReference>
<keyword evidence="2" id="KW-0964">Secreted</keyword>
<evidence type="ECO:0000313" key="8">
    <source>
        <dbReference type="EMBL" id="KAK7874319.1"/>
    </source>
</evidence>
<dbReference type="InterPro" id="IPR043504">
    <property type="entry name" value="Peptidase_S1_PA_chymotrypsin"/>
</dbReference>
<dbReference type="Pfam" id="PF00089">
    <property type="entry name" value="Trypsin"/>
    <property type="match status" value="1"/>
</dbReference>
<dbReference type="InterPro" id="IPR041515">
    <property type="entry name" value="PPAF-2-like_Clip"/>
</dbReference>
<dbReference type="AlphaFoldDB" id="A0AAN9ZJQ5"/>
<dbReference type="Proteomes" id="UP001378592">
    <property type="component" value="Unassembled WGS sequence"/>
</dbReference>
<evidence type="ECO:0000256" key="2">
    <source>
        <dbReference type="ARBA" id="ARBA00022525"/>
    </source>
</evidence>
<evidence type="ECO:0000256" key="4">
    <source>
        <dbReference type="ARBA" id="ARBA00068096"/>
    </source>
</evidence>
<dbReference type="PANTHER" id="PTHR24258">
    <property type="entry name" value="SERINE PROTEASE-RELATED"/>
    <property type="match status" value="1"/>
</dbReference>
<dbReference type="PRINTS" id="PR00722">
    <property type="entry name" value="CHYMOTRYPSIN"/>
</dbReference>
<gene>
    <name evidence="8" type="ORF">R5R35_007794</name>
</gene>
<organism evidence="8 9">
    <name type="scientific">Gryllus longicercus</name>
    <dbReference type="NCBI Taxonomy" id="2509291"/>
    <lineage>
        <taxon>Eukaryota</taxon>
        <taxon>Metazoa</taxon>
        <taxon>Ecdysozoa</taxon>
        <taxon>Arthropoda</taxon>
        <taxon>Hexapoda</taxon>
        <taxon>Insecta</taxon>
        <taxon>Pterygota</taxon>
        <taxon>Neoptera</taxon>
        <taxon>Polyneoptera</taxon>
        <taxon>Orthoptera</taxon>
        <taxon>Ensifera</taxon>
        <taxon>Gryllidea</taxon>
        <taxon>Grylloidea</taxon>
        <taxon>Gryllidae</taxon>
        <taxon>Gryllinae</taxon>
        <taxon>Gryllus</taxon>
    </lineage>
</organism>
<evidence type="ECO:0000256" key="6">
    <source>
        <dbReference type="SAM" id="MobiDB-lite"/>
    </source>
</evidence>
<evidence type="ECO:0000259" key="7">
    <source>
        <dbReference type="PROSITE" id="PS50240"/>
    </source>
</evidence>
<proteinExistence type="predicted"/>
<dbReference type="InterPro" id="IPR001254">
    <property type="entry name" value="Trypsin_dom"/>
</dbReference>
<keyword evidence="9" id="KW-1185">Reference proteome</keyword>
<feature type="compositionally biased region" description="Low complexity" evidence="6">
    <location>
        <begin position="44"/>
        <end position="53"/>
    </location>
</feature>
<dbReference type="GO" id="GO:0005576">
    <property type="term" value="C:extracellular region"/>
    <property type="evidence" value="ECO:0007669"/>
    <property type="project" value="UniProtKB-SubCell"/>
</dbReference>
<evidence type="ECO:0000313" key="9">
    <source>
        <dbReference type="Proteomes" id="UP001378592"/>
    </source>
</evidence>
<feature type="domain" description="Peptidase S1" evidence="7">
    <location>
        <begin position="215"/>
        <end position="470"/>
    </location>
</feature>
<dbReference type="EMBL" id="JAZDUA010000003">
    <property type="protein sequence ID" value="KAK7874319.1"/>
    <property type="molecule type" value="Genomic_DNA"/>
</dbReference>
<protein>
    <recommendedName>
        <fullName evidence="4">Phenoloxidase-activating factor 2</fullName>
    </recommendedName>
    <alternativeName>
        <fullName evidence="5">Prophenoloxidase-activating factor II</fullName>
    </alternativeName>
</protein>
<accession>A0AAN9ZJQ5</accession>
<dbReference type="PANTHER" id="PTHR24258:SF129">
    <property type="entry name" value="LP15124P-RELATED"/>
    <property type="match status" value="1"/>
</dbReference>
<feature type="compositionally biased region" description="Pro residues" evidence="6">
    <location>
        <begin position="156"/>
        <end position="181"/>
    </location>
</feature>
<dbReference type="InterPro" id="IPR001314">
    <property type="entry name" value="Peptidase_S1A"/>
</dbReference>
<comment type="caution">
    <text evidence="8">The sequence shown here is derived from an EMBL/GenBank/DDBJ whole genome shotgun (WGS) entry which is preliminary data.</text>
</comment>
<evidence type="ECO:0000256" key="3">
    <source>
        <dbReference type="ARBA" id="ARBA00023157"/>
    </source>
</evidence>
<feature type="compositionally biased region" description="Polar residues" evidence="6">
    <location>
        <begin position="54"/>
        <end position="66"/>
    </location>
</feature>
<dbReference type="Pfam" id="PF18322">
    <property type="entry name" value="CLIP_1"/>
    <property type="match status" value="1"/>
</dbReference>
<dbReference type="GO" id="GO:0006508">
    <property type="term" value="P:proteolysis"/>
    <property type="evidence" value="ECO:0007669"/>
    <property type="project" value="InterPro"/>
</dbReference>
<dbReference type="FunFam" id="2.40.10.10:FF:000038">
    <property type="entry name" value="Serine protease"/>
    <property type="match status" value="1"/>
</dbReference>
<evidence type="ECO:0000256" key="5">
    <source>
        <dbReference type="ARBA" id="ARBA00076468"/>
    </source>
</evidence>
<dbReference type="SUPFAM" id="SSF50494">
    <property type="entry name" value="Trypsin-like serine proteases"/>
    <property type="match status" value="1"/>
</dbReference>
<dbReference type="CDD" id="cd00190">
    <property type="entry name" value="Tryp_SPc"/>
    <property type="match status" value="1"/>
</dbReference>
<dbReference type="InterPro" id="IPR009003">
    <property type="entry name" value="Peptidase_S1_PA"/>
</dbReference>
<dbReference type="GO" id="GO:0004252">
    <property type="term" value="F:serine-type endopeptidase activity"/>
    <property type="evidence" value="ECO:0007669"/>
    <property type="project" value="InterPro"/>
</dbReference>